<protein>
    <submittedName>
        <fullName evidence="2">Uncharacterized protein</fullName>
    </submittedName>
</protein>
<gene>
    <name evidence="2" type="ORF">PISMIDRAFT_103871</name>
</gene>
<reference evidence="3" key="2">
    <citation type="submission" date="2015-01" db="EMBL/GenBank/DDBJ databases">
        <title>Evolutionary Origins and Diversification of the Mycorrhizal Mutualists.</title>
        <authorList>
            <consortium name="DOE Joint Genome Institute"/>
            <consortium name="Mycorrhizal Genomics Consortium"/>
            <person name="Kohler A."/>
            <person name="Kuo A."/>
            <person name="Nagy L.G."/>
            <person name="Floudas D."/>
            <person name="Copeland A."/>
            <person name="Barry K.W."/>
            <person name="Cichocki N."/>
            <person name="Veneault-Fourrey C."/>
            <person name="LaButti K."/>
            <person name="Lindquist E.A."/>
            <person name="Lipzen A."/>
            <person name="Lundell T."/>
            <person name="Morin E."/>
            <person name="Murat C."/>
            <person name="Riley R."/>
            <person name="Ohm R."/>
            <person name="Sun H."/>
            <person name="Tunlid A."/>
            <person name="Henrissat B."/>
            <person name="Grigoriev I.V."/>
            <person name="Hibbett D.S."/>
            <person name="Martin F."/>
        </authorList>
    </citation>
    <scope>NUCLEOTIDE SEQUENCE [LARGE SCALE GENOMIC DNA]</scope>
    <source>
        <strain evidence="3">441</strain>
    </source>
</reference>
<feature type="region of interest" description="Disordered" evidence="1">
    <location>
        <begin position="212"/>
        <end position="246"/>
    </location>
</feature>
<dbReference type="OrthoDB" id="2678560at2759"/>
<sequence length="379" mass="43237">MAYNQDETKTLPLFRGDYSNNEDPTEWFALFRLAMSSLMDTEKVTRFECQLYPGGLVEEWFIDLDAAEKASLADIKNAFVRRWPMMRRPKWSRTQQRERIKDQMLKVEEIGKWTEDGQMGDYSQNLWVERVIKLVLSMGDANGFLIDDTLHQIPDLLKDHLTCEYDTWEEFLEAIRSVPANKLQRGQEELTKERTRDAAVVSLQQQFLRMSTHSPATSVRAPSRIPPTMPSIPSNSPGMSSVMASANSPGPWTRGVVPFRMALTRSQILEKATILPQRSNTEAGRCMYEADVKTWHCNFGSEAYPSLERPYPLRPGTAPVGSGECFSCGMTTELSHVGNTCTSLEPIRQQESRWRGLVTSMLRQTTQTRPIAPVQYVWP</sequence>
<proteinExistence type="predicted"/>
<dbReference type="AlphaFoldDB" id="A0A0C9YXU3"/>
<keyword evidence="3" id="KW-1185">Reference proteome</keyword>
<name>A0A0C9YXU3_9AGAM</name>
<feature type="compositionally biased region" description="Polar residues" evidence="1">
    <location>
        <begin position="231"/>
        <end position="246"/>
    </location>
</feature>
<evidence type="ECO:0000313" key="3">
    <source>
        <dbReference type="Proteomes" id="UP000054018"/>
    </source>
</evidence>
<reference evidence="2 3" key="1">
    <citation type="submission" date="2014-04" db="EMBL/GenBank/DDBJ databases">
        <authorList>
            <consortium name="DOE Joint Genome Institute"/>
            <person name="Kuo A."/>
            <person name="Kohler A."/>
            <person name="Costa M.D."/>
            <person name="Nagy L.G."/>
            <person name="Floudas D."/>
            <person name="Copeland A."/>
            <person name="Barry K.W."/>
            <person name="Cichocki N."/>
            <person name="Veneault-Fourrey C."/>
            <person name="LaButti K."/>
            <person name="Lindquist E.A."/>
            <person name="Lipzen A."/>
            <person name="Lundell T."/>
            <person name="Morin E."/>
            <person name="Murat C."/>
            <person name="Sun H."/>
            <person name="Tunlid A."/>
            <person name="Henrissat B."/>
            <person name="Grigoriev I.V."/>
            <person name="Hibbett D.S."/>
            <person name="Martin F."/>
            <person name="Nordberg H.P."/>
            <person name="Cantor M.N."/>
            <person name="Hua S.X."/>
        </authorList>
    </citation>
    <scope>NUCLEOTIDE SEQUENCE [LARGE SCALE GENOMIC DNA]</scope>
    <source>
        <strain evidence="2 3">441</strain>
    </source>
</reference>
<evidence type="ECO:0000256" key="1">
    <source>
        <dbReference type="SAM" id="MobiDB-lite"/>
    </source>
</evidence>
<feature type="non-terminal residue" evidence="2">
    <location>
        <position position="379"/>
    </location>
</feature>
<dbReference type="Proteomes" id="UP000054018">
    <property type="component" value="Unassembled WGS sequence"/>
</dbReference>
<dbReference type="EMBL" id="KN833750">
    <property type="protein sequence ID" value="KIK21566.1"/>
    <property type="molecule type" value="Genomic_DNA"/>
</dbReference>
<evidence type="ECO:0000313" key="2">
    <source>
        <dbReference type="EMBL" id="KIK21566.1"/>
    </source>
</evidence>
<accession>A0A0C9YXU3</accession>
<organism evidence="2 3">
    <name type="scientific">Pisolithus microcarpus 441</name>
    <dbReference type="NCBI Taxonomy" id="765257"/>
    <lineage>
        <taxon>Eukaryota</taxon>
        <taxon>Fungi</taxon>
        <taxon>Dikarya</taxon>
        <taxon>Basidiomycota</taxon>
        <taxon>Agaricomycotina</taxon>
        <taxon>Agaricomycetes</taxon>
        <taxon>Agaricomycetidae</taxon>
        <taxon>Boletales</taxon>
        <taxon>Sclerodermatineae</taxon>
        <taxon>Pisolithaceae</taxon>
        <taxon>Pisolithus</taxon>
    </lineage>
</organism>
<dbReference type="HOGENOM" id="CLU_037286_0_0_1"/>